<evidence type="ECO:0000313" key="4">
    <source>
        <dbReference type="Proteomes" id="UP000033699"/>
    </source>
</evidence>
<keyword evidence="1" id="KW-1133">Transmembrane helix</keyword>
<dbReference type="Proteomes" id="UP000033699">
    <property type="component" value="Unassembled WGS sequence"/>
</dbReference>
<evidence type="ECO:0000256" key="2">
    <source>
        <dbReference type="SAM" id="SignalP"/>
    </source>
</evidence>
<dbReference type="OrthoDB" id="3620552at2"/>
<feature type="transmembrane region" description="Helical" evidence="1">
    <location>
        <begin position="153"/>
        <end position="173"/>
    </location>
</feature>
<protein>
    <recommendedName>
        <fullName evidence="5">TIGR04222 domain-containing membrane protein</fullName>
    </recommendedName>
</protein>
<dbReference type="InterPro" id="IPR026467">
    <property type="entry name" value="Ser/Gly_Cys_C_dom"/>
</dbReference>
<reference evidence="3 4" key="1">
    <citation type="submission" date="2015-02" db="EMBL/GenBank/DDBJ databases">
        <authorList>
            <person name="Ju K.-S."/>
            <person name="Doroghazi J.R."/>
            <person name="Metcalf W."/>
        </authorList>
    </citation>
    <scope>NUCLEOTIDE SEQUENCE [LARGE SCALE GENOMIC DNA]</scope>
    <source>
        <strain evidence="3 4">ATCC 31215</strain>
    </source>
</reference>
<evidence type="ECO:0000313" key="3">
    <source>
        <dbReference type="EMBL" id="KJS58527.1"/>
    </source>
</evidence>
<keyword evidence="1" id="KW-0812">Transmembrane</keyword>
<keyword evidence="2" id="KW-0732">Signal</keyword>
<dbReference type="RefSeq" id="WP_045703849.1">
    <property type="nucleotide sequence ID" value="NZ_JZKH01000105.1"/>
</dbReference>
<keyword evidence="4" id="KW-1185">Reference proteome</keyword>
<feature type="chain" id="PRO_5002459254" description="TIGR04222 domain-containing membrane protein" evidence="2">
    <location>
        <begin position="28"/>
        <end position="260"/>
    </location>
</feature>
<dbReference type="EMBL" id="JZKH01000105">
    <property type="protein sequence ID" value="KJS58527.1"/>
    <property type="molecule type" value="Genomic_DNA"/>
</dbReference>
<organism evidence="3 4">
    <name type="scientific">Streptomyces rubellomurinus (strain ATCC 31215)</name>
    <dbReference type="NCBI Taxonomy" id="359131"/>
    <lineage>
        <taxon>Bacteria</taxon>
        <taxon>Bacillati</taxon>
        <taxon>Actinomycetota</taxon>
        <taxon>Actinomycetes</taxon>
        <taxon>Kitasatosporales</taxon>
        <taxon>Streptomycetaceae</taxon>
        <taxon>Streptomyces</taxon>
    </lineage>
</organism>
<keyword evidence="1" id="KW-0472">Membrane</keyword>
<feature type="signal peptide" evidence="2">
    <location>
        <begin position="1"/>
        <end position="27"/>
    </location>
</feature>
<feature type="transmembrane region" description="Helical" evidence="1">
    <location>
        <begin position="179"/>
        <end position="196"/>
    </location>
</feature>
<sequence>MWLLFLIPACVAAVLSCLRLVRMTAAADALAERDGLRPPEAVGIGLYETAYLAGGPDRVVELALVLMAGRGRLHLAHTGWTTVVDPRGRSRLERAVIAAVGPEGQCRTDELRRAMAEHPTVLEIGARLSLAGLATPAAVQRDTVVVVRQVRHALLMSLVLLAAALSVSGFTGGDTLAPLAWFSLPLILTSGTLLMARVDVYPYTRWASPTGMEVLREVRPARQHGLSDDDERELLTAVAMNGPAVLPDARLRAALRPHRG</sequence>
<proteinExistence type="predicted"/>
<dbReference type="NCBIfam" id="TIGR04222">
    <property type="entry name" value="near_uncomplex"/>
    <property type="match status" value="1"/>
</dbReference>
<name>A0A0F2T9V5_STRR3</name>
<dbReference type="AlphaFoldDB" id="A0A0F2T9V5"/>
<gene>
    <name evidence="3" type="ORF">VM95_32790</name>
</gene>
<evidence type="ECO:0008006" key="5">
    <source>
        <dbReference type="Google" id="ProtNLM"/>
    </source>
</evidence>
<evidence type="ECO:0000256" key="1">
    <source>
        <dbReference type="SAM" id="Phobius"/>
    </source>
</evidence>
<accession>A0A0F2T9V5</accession>
<comment type="caution">
    <text evidence="3">The sequence shown here is derived from an EMBL/GenBank/DDBJ whole genome shotgun (WGS) entry which is preliminary data.</text>
</comment>
<dbReference type="PATRIC" id="fig|359131.3.peg.713"/>